<proteinExistence type="predicted"/>
<dbReference type="InParanoid" id="A0A251SQE9"/>
<dbReference type="EMBL" id="MNCJ02000328">
    <property type="protein sequence ID" value="KAF5772822.1"/>
    <property type="molecule type" value="Genomic_DNA"/>
</dbReference>
<dbReference type="Proteomes" id="UP000215914">
    <property type="component" value="Chromosome 13"/>
</dbReference>
<protein>
    <submittedName>
        <fullName evidence="2">Uncharacterized protein</fullName>
    </submittedName>
</protein>
<evidence type="ECO:0000313" key="3">
    <source>
        <dbReference type="Proteomes" id="UP000215914"/>
    </source>
</evidence>
<dbReference type="Gramene" id="mRNA:HanXRQr2_Chr13g0581731">
    <property type="protein sequence ID" value="mRNA:HanXRQr2_Chr13g0581731"/>
    <property type="gene ID" value="HanXRQr2_Chr13g0581731"/>
</dbReference>
<reference evidence="2" key="2">
    <citation type="submission" date="2017-02" db="EMBL/GenBank/DDBJ databases">
        <title>Sunflower complete genome.</title>
        <authorList>
            <person name="Langlade N."/>
            <person name="Munos S."/>
        </authorList>
    </citation>
    <scope>NUCLEOTIDE SEQUENCE [LARGE SCALE GENOMIC DNA]</scope>
    <source>
        <tissue evidence="2">Leaves</tissue>
    </source>
</reference>
<dbReference type="EMBL" id="CM007902">
    <property type="protein sequence ID" value="OTG01058.1"/>
    <property type="molecule type" value="Genomic_DNA"/>
</dbReference>
<name>A0A251SQE9_HELAN</name>
<organism evidence="2 3">
    <name type="scientific">Helianthus annuus</name>
    <name type="common">Common sunflower</name>
    <dbReference type="NCBI Taxonomy" id="4232"/>
    <lineage>
        <taxon>Eukaryota</taxon>
        <taxon>Viridiplantae</taxon>
        <taxon>Streptophyta</taxon>
        <taxon>Embryophyta</taxon>
        <taxon>Tracheophyta</taxon>
        <taxon>Spermatophyta</taxon>
        <taxon>Magnoliopsida</taxon>
        <taxon>eudicotyledons</taxon>
        <taxon>Gunneridae</taxon>
        <taxon>Pentapetalae</taxon>
        <taxon>asterids</taxon>
        <taxon>campanulids</taxon>
        <taxon>Asterales</taxon>
        <taxon>Asteraceae</taxon>
        <taxon>Asteroideae</taxon>
        <taxon>Heliantheae alliance</taxon>
        <taxon>Heliantheae</taxon>
        <taxon>Helianthus</taxon>
    </lineage>
</organism>
<reference evidence="1 3" key="1">
    <citation type="journal article" date="2017" name="Nature">
        <title>The sunflower genome provides insights into oil metabolism, flowering and Asterid evolution.</title>
        <authorList>
            <person name="Badouin H."/>
            <person name="Gouzy J."/>
            <person name="Grassa C.J."/>
            <person name="Murat F."/>
            <person name="Staton S.E."/>
            <person name="Cottret L."/>
            <person name="Lelandais-Briere C."/>
            <person name="Owens G.L."/>
            <person name="Carrere S."/>
            <person name="Mayjonade B."/>
            <person name="Legrand L."/>
            <person name="Gill N."/>
            <person name="Kane N.C."/>
            <person name="Bowers J.E."/>
            <person name="Hubner S."/>
            <person name="Bellec A."/>
            <person name="Berard A."/>
            <person name="Berges H."/>
            <person name="Blanchet N."/>
            <person name="Boniface M.C."/>
            <person name="Brunel D."/>
            <person name="Catrice O."/>
            <person name="Chaidir N."/>
            <person name="Claudel C."/>
            <person name="Donnadieu C."/>
            <person name="Faraut T."/>
            <person name="Fievet G."/>
            <person name="Helmstetter N."/>
            <person name="King M."/>
            <person name="Knapp S.J."/>
            <person name="Lai Z."/>
            <person name="Le Paslier M.C."/>
            <person name="Lippi Y."/>
            <person name="Lorenzon L."/>
            <person name="Mandel J.R."/>
            <person name="Marage G."/>
            <person name="Marchand G."/>
            <person name="Marquand E."/>
            <person name="Bret-Mestries E."/>
            <person name="Morien E."/>
            <person name="Nambeesan S."/>
            <person name="Nguyen T."/>
            <person name="Pegot-Espagnet P."/>
            <person name="Pouilly N."/>
            <person name="Raftis F."/>
            <person name="Sallet E."/>
            <person name="Schiex T."/>
            <person name="Thomas J."/>
            <person name="Vandecasteele C."/>
            <person name="Vares D."/>
            <person name="Vear F."/>
            <person name="Vautrin S."/>
            <person name="Crespi M."/>
            <person name="Mangin B."/>
            <person name="Burke J.M."/>
            <person name="Salse J."/>
            <person name="Munos S."/>
            <person name="Vincourt P."/>
            <person name="Rieseberg L.H."/>
            <person name="Langlade N.B."/>
        </authorList>
    </citation>
    <scope>NUCLEOTIDE SEQUENCE [LARGE SCALE GENOMIC DNA]</scope>
    <source>
        <strain evidence="3">cv. SF193</strain>
        <tissue evidence="1">Leaves</tissue>
    </source>
</reference>
<dbReference type="AlphaFoldDB" id="A0A251SQE9"/>
<gene>
    <name evidence="2" type="ORF">HannXRQ_Chr13g0397891</name>
    <name evidence="1" type="ORF">HanXRQr2_Chr13g0581731</name>
</gene>
<evidence type="ECO:0000313" key="1">
    <source>
        <dbReference type="EMBL" id="KAF5772822.1"/>
    </source>
</evidence>
<dbReference type="STRING" id="4232.A0A251SQE9"/>
<reference evidence="1" key="3">
    <citation type="submission" date="2020-06" db="EMBL/GenBank/DDBJ databases">
        <title>Helianthus annuus Genome sequencing and assembly Release 2.</title>
        <authorList>
            <person name="Gouzy J."/>
            <person name="Langlade N."/>
            <person name="Munos S."/>
        </authorList>
    </citation>
    <scope>NUCLEOTIDE SEQUENCE</scope>
    <source>
        <tissue evidence="1">Leaves</tissue>
    </source>
</reference>
<sequence>MISESAIMSPFYGEEEFIVNLKGFELPVDSEPRALIFLNHGYGMECRVSLKVSWFLSHRSTKPILRLKNAKMADDVVY</sequence>
<evidence type="ECO:0000313" key="2">
    <source>
        <dbReference type="EMBL" id="OTG01058.1"/>
    </source>
</evidence>
<keyword evidence="3" id="KW-1185">Reference proteome</keyword>
<accession>A0A251SQE9</accession>